<proteinExistence type="predicted"/>
<accession>A0A3A8JLL6</accession>
<feature type="chain" id="PRO_5017235571" evidence="1">
    <location>
        <begin position="21"/>
        <end position="503"/>
    </location>
</feature>
<evidence type="ECO:0000313" key="3">
    <source>
        <dbReference type="Proteomes" id="UP000268094"/>
    </source>
</evidence>
<evidence type="ECO:0000313" key="2">
    <source>
        <dbReference type="EMBL" id="RKG93194.1"/>
    </source>
</evidence>
<dbReference type="OrthoDB" id="5377973at2"/>
<keyword evidence="1" id="KW-0732">Signal</keyword>
<comment type="caution">
    <text evidence="2">The sequence shown here is derived from an EMBL/GenBank/DDBJ whole genome shotgun (WGS) entry which is preliminary data.</text>
</comment>
<gene>
    <name evidence="2" type="ORF">D7V88_03405</name>
</gene>
<protein>
    <submittedName>
        <fullName evidence="2">ABC transporter substrate-binding protein</fullName>
    </submittedName>
</protein>
<feature type="signal peptide" evidence="1">
    <location>
        <begin position="1"/>
        <end position="20"/>
    </location>
</feature>
<dbReference type="RefSeq" id="WP_120539143.1">
    <property type="nucleotide sequence ID" value="NZ_RAVZ01000012.1"/>
</dbReference>
<reference evidence="3" key="1">
    <citation type="submission" date="2018-09" db="EMBL/GenBank/DDBJ databases">
        <authorList>
            <person name="Livingstone P.G."/>
            <person name="Whitworth D.E."/>
        </authorList>
    </citation>
    <scope>NUCLEOTIDE SEQUENCE [LARGE SCALE GENOMIC DNA]</scope>
    <source>
        <strain evidence="3">CA054A</strain>
    </source>
</reference>
<dbReference type="Proteomes" id="UP000268094">
    <property type="component" value="Unassembled WGS sequence"/>
</dbReference>
<dbReference type="EMBL" id="RAVZ01000012">
    <property type="protein sequence ID" value="RKG93194.1"/>
    <property type="molecule type" value="Genomic_DNA"/>
</dbReference>
<keyword evidence="3" id="KW-1185">Reference proteome</keyword>
<sequence length="503" mass="52674">MNMSLISLGLLVGMTGVGCAGLDEAEAVDSSVSTDATSQVTQGLITQVTGTSPVTFVAASGNETKPYDQSATSVVAYTRDSTTGAFTAYPGTGSADGTLSVPNVPSGRIYLKLGSRYLVSTGRAFDLGSTEWGRDGSFVSLPTPVTVSATGLSPWQPGDYLEMYSLNPGAFGYINGGVTGFPLAGATSLSGLIFDYAQMLNPVLLDSGLGDVFSLAQMRLQTSANGVPYRAMHKVLNTSMTQVEGQPVTVSGTFTQPVATGTFAVDWRRSAFEAMRTQVNPGAVSTYNEIWMSARPAALSSAFASISGQPLLVKLNPDTQRTDIVTGSMTYNNPLPATWQKVALAAAGFTKSYALGTATPYTLSVDIRVDQEASAFTAAPVEPLVGPVQAPLVNTRGAFQNLTGVGTDASLRWSKPLVGTATNYVVNIFRLGTSNGSTTATRVAVLHTDLQSVYLPPGVLQSGQTYFAEIQSWYQPGSDLATSPFKRALPRGRASVLTGMFSP</sequence>
<name>A0A3A8JLL6_9BACT</name>
<organism evidence="2 3">
    <name type="scientific">Corallococcus terminator</name>
    <dbReference type="NCBI Taxonomy" id="2316733"/>
    <lineage>
        <taxon>Bacteria</taxon>
        <taxon>Pseudomonadati</taxon>
        <taxon>Myxococcota</taxon>
        <taxon>Myxococcia</taxon>
        <taxon>Myxococcales</taxon>
        <taxon>Cystobacterineae</taxon>
        <taxon>Myxococcaceae</taxon>
        <taxon>Corallococcus</taxon>
    </lineage>
</organism>
<evidence type="ECO:0000256" key="1">
    <source>
        <dbReference type="SAM" id="SignalP"/>
    </source>
</evidence>
<dbReference type="AlphaFoldDB" id="A0A3A8JLL6"/>